<dbReference type="NCBIfam" id="TIGR00174">
    <property type="entry name" value="miaA"/>
    <property type="match status" value="1"/>
</dbReference>
<dbReference type="Gene3D" id="1.10.20.140">
    <property type="match status" value="1"/>
</dbReference>
<comment type="similarity">
    <text evidence="2 11">Belongs to the IPP transferase family.</text>
</comment>
<evidence type="ECO:0000256" key="10">
    <source>
        <dbReference type="ARBA" id="ARBA00049563"/>
    </source>
</evidence>
<dbReference type="Proteomes" id="UP001497480">
    <property type="component" value="Unassembled WGS sequence"/>
</dbReference>
<keyword evidence="6" id="KW-0203">Cytokinin biosynthesis</keyword>
<keyword evidence="8 11" id="KW-0067">ATP-binding</keyword>
<dbReference type="GO" id="GO:0005524">
    <property type="term" value="F:ATP binding"/>
    <property type="evidence" value="ECO:0007669"/>
    <property type="project" value="UniProtKB-KW"/>
</dbReference>
<dbReference type="FunFam" id="1.10.20.140:FF:000007">
    <property type="entry name" value="tRNA dimethylallyltransferase 9"/>
    <property type="match status" value="1"/>
</dbReference>
<protein>
    <recommendedName>
        <fullName evidence="3">tRNA dimethylallyltransferase</fullName>
        <ecNumber evidence="3">2.5.1.75</ecNumber>
    </recommendedName>
</protein>
<comment type="catalytic activity">
    <reaction evidence="10">
        <text>adenosine(37) in tRNA + dimethylallyl diphosphate = N(6)-dimethylallyladenosine(37) in tRNA + diphosphate</text>
        <dbReference type="Rhea" id="RHEA:26482"/>
        <dbReference type="Rhea" id="RHEA-COMP:10162"/>
        <dbReference type="Rhea" id="RHEA-COMP:10375"/>
        <dbReference type="ChEBI" id="CHEBI:33019"/>
        <dbReference type="ChEBI" id="CHEBI:57623"/>
        <dbReference type="ChEBI" id="CHEBI:74411"/>
        <dbReference type="ChEBI" id="CHEBI:74415"/>
        <dbReference type="EC" id="2.5.1.75"/>
    </reaction>
</comment>
<evidence type="ECO:0000313" key="13">
    <source>
        <dbReference type="Proteomes" id="UP001497480"/>
    </source>
</evidence>
<dbReference type="HAMAP" id="MF_00185">
    <property type="entry name" value="IPP_trans"/>
    <property type="match status" value="1"/>
</dbReference>
<dbReference type="Gene3D" id="3.40.50.300">
    <property type="entry name" value="P-loop containing nucleotide triphosphate hydrolases"/>
    <property type="match status" value="1"/>
</dbReference>
<dbReference type="InterPro" id="IPR027417">
    <property type="entry name" value="P-loop_NTPase"/>
</dbReference>
<dbReference type="PANTHER" id="PTHR11088:SF60">
    <property type="entry name" value="TRNA DIMETHYLALLYLTRANSFERASE"/>
    <property type="match status" value="1"/>
</dbReference>
<dbReference type="SUPFAM" id="SSF52540">
    <property type="entry name" value="P-loop containing nucleoside triphosphate hydrolases"/>
    <property type="match status" value="2"/>
</dbReference>
<evidence type="ECO:0000256" key="3">
    <source>
        <dbReference type="ARBA" id="ARBA00012665"/>
    </source>
</evidence>
<dbReference type="Pfam" id="PF01715">
    <property type="entry name" value="IPPT"/>
    <property type="match status" value="1"/>
</dbReference>
<evidence type="ECO:0000256" key="6">
    <source>
        <dbReference type="ARBA" id="ARBA00022712"/>
    </source>
</evidence>
<gene>
    <name evidence="12" type="ORF">LLUT_LOCUS27580</name>
</gene>
<proteinExistence type="inferred from homology"/>
<evidence type="ECO:0000256" key="7">
    <source>
        <dbReference type="ARBA" id="ARBA00022741"/>
    </source>
</evidence>
<sequence>MIITNGVSTFRTCLRLPEIPLLRPPPPLSFSRLRRRFLATAVNAATRNKEKVIVISGPTGSGKSRLALELAKRLNGEIVSADSVQVYRGLDVGSAKPSPTERKEVPHHLIDILHPSEDYSVGQFFEDARQATRCILDNGHVPIVVGGTGLYLRWFIYGKPDVPKASLEVISEVYQELAELQRTEDWDAAVELVVKAGDPKAQFLKLNDWYRLRRTLEVIKSSGSPPSAFRVPYDSFREKGDCSSADDSELSEVNTYGDAMEETNSADLDYEFMCFFLSNQRVDLYRAIDYRCEDMLLERDGILSEAQWLLNMGLLPNCNSATRAIGYRQGMEYLLRCREQGGQSSVGEFHKFLSEFRKASRNFAKRQLTWFRNESIYHWLDASKPLETVLNFIHDAYRDQNGSIVVPENLRMARNISNGREASLLKAYRTQNRHFVNRDDCSPILNWISESQKLKA</sequence>
<evidence type="ECO:0000256" key="11">
    <source>
        <dbReference type="RuleBase" id="RU003785"/>
    </source>
</evidence>
<comment type="caution">
    <text evidence="12">The sequence shown here is derived from an EMBL/GenBank/DDBJ whole genome shotgun (WGS) entry which is preliminary data.</text>
</comment>
<dbReference type="GO" id="GO:0052381">
    <property type="term" value="F:tRNA dimethylallyltransferase activity"/>
    <property type="evidence" value="ECO:0007669"/>
    <property type="project" value="UniProtKB-EC"/>
</dbReference>
<evidence type="ECO:0000256" key="5">
    <source>
        <dbReference type="ARBA" id="ARBA00022694"/>
    </source>
</evidence>
<comment type="cofactor">
    <cofactor evidence="1">
        <name>Mg(2+)</name>
        <dbReference type="ChEBI" id="CHEBI:18420"/>
    </cofactor>
</comment>
<keyword evidence="13" id="KW-1185">Reference proteome</keyword>
<organism evidence="12 13">
    <name type="scientific">Lupinus luteus</name>
    <name type="common">European yellow lupine</name>
    <dbReference type="NCBI Taxonomy" id="3873"/>
    <lineage>
        <taxon>Eukaryota</taxon>
        <taxon>Viridiplantae</taxon>
        <taxon>Streptophyta</taxon>
        <taxon>Embryophyta</taxon>
        <taxon>Tracheophyta</taxon>
        <taxon>Spermatophyta</taxon>
        <taxon>Magnoliopsida</taxon>
        <taxon>eudicotyledons</taxon>
        <taxon>Gunneridae</taxon>
        <taxon>Pentapetalae</taxon>
        <taxon>rosids</taxon>
        <taxon>fabids</taxon>
        <taxon>Fabales</taxon>
        <taxon>Fabaceae</taxon>
        <taxon>Papilionoideae</taxon>
        <taxon>50 kb inversion clade</taxon>
        <taxon>genistoids sensu lato</taxon>
        <taxon>core genistoids</taxon>
        <taxon>Genisteae</taxon>
        <taxon>Lupinus</taxon>
    </lineage>
</organism>
<dbReference type="GO" id="GO:0009691">
    <property type="term" value="P:cytokinin biosynthetic process"/>
    <property type="evidence" value="ECO:0007669"/>
    <property type="project" value="UniProtKB-KW"/>
</dbReference>
<name>A0AAV1XZI6_LUPLU</name>
<dbReference type="GO" id="GO:0006400">
    <property type="term" value="P:tRNA modification"/>
    <property type="evidence" value="ECO:0007669"/>
    <property type="project" value="TreeGrafter"/>
</dbReference>
<dbReference type="AlphaFoldDB" id="A0AAV1XZI6"/>
<dbReference type="EC" id="2.5.1.75" evidence="3"/>
<evidence type="ECO:0000256" key="1">
    <source>
        <dbReference type="ARBA" id="ARBA00001946"/>
    </source>
</evidence>
<keyword evidence="7 11" id="KW-0547">Nucleotide-binding</keyword>
<dbReference type="PANTHER" id="PTHR11088">
    <property type="entry name" value="TRNA DIMETHYLALLYLTRANSFERASE"/>
    <property type="match status" value="1"/>
</dbReference>
<evidence type="ECO:0000313" key="12">
    <source>
        <dbReference type="EMBL" id="CAL0326520.1"/>
    </source>
</evidence>
<evidence type="ECO:0000256" key="8">
    <source>
        <dbReference type="ARBA" id="ARBA00022840"/>
    </source>
</evidence>
<evidence type="ECO:0000256" key="9">
    <source>
        <dbReference type="ARBA" id="ARBA00022842"/>
    </source>
</evidence>
<keyword evidence="5" id="KW-0819">tRNA processing</keyword>
<evidence type="ECO:0000256" key="2">
    <source>
        <dbReference type="ARBA" id="ARBA00005842"/>
    </source>
</evidence>
<evidence type="ECO:0000256" key="4">
    <source>
        <dbReference type="ARBA" id="ARBA00022679"/>
    </source>
</evidence>
<dbReference type="InterPro" id="IPR039657">
    <property type="entry name" value="Dimethylallyltransferase"/>
</dbReference>
<reference evidence="12 13" key="1">
    <citation type="submission" date="2024-03" db="EMBL/GenBank/DDBJ databases">
        <authorList>
            <person name="Martinez-Hernandez J."/>
        </authorList>
    </citation>
    <scope>NUCLEOTIDE SEQUENCE [LARGE SCALE GENOMIC DNA]</scope>
</reference>
<keyword evidence="4 11" id="KW-0808">Transferase</keyword>
<dbReference type="InterPro" id="IPR018022">
    <property type="entry name" value="IPT"/>
</dbReference>
<keyword evidence="9" id="KW-0460">Magnesium</keyword>
<accession>A0AAV1XZI6</accession>
<dbReference type="EMBL" id="CAXHTB010000019">
    <property type="protein sequence ID" value="CAL0326520.1"/>
    <property type="molecule type" value="Genomic_DNA"/>
</dbReference>